<keyword evidence="4" id="KW-0479">Metal-binding</keyword>
<evidence type="ECO:0000256" key="4">
    <source>
        <dbReference type="ARBA" id="ARBA00022723"/>
    </source>
</evidence>
<dbReference type="PROSITE" id="PS51885">
    <property type="entry name" value="NEPRILYSIN"/>
    <property type="match status" value="1"/>
</dbReference>
<dbReference type="InterPro" id="IPR008753">
    <property type="entry name" value="Peptidase_M13_N"/>
</dbReference>
<dbReference type="AlphaFoldDB" id="A0AAQ4DQX7"/>
<dbReference type="GO" id="GO:0016485">
    <property type="term" value="P:protein processing"/>
    <property type="evidence" value="ECO:0007669"/>
    <property type="project" value="TreeGrafter"/>
</dbReference>
<evidence type="ECO:0000256" key="7">
    <source>
        <dbReference type="ARBA" id="ARBA00023049"/>
    </source>
</evidence>
<dbReference type="EMBL" id="JARKHS020027994">
    <property type="protein sequence ID" value="KAK8764867.1"/>
    <property type="molecule type" value="Genomic_DNA"/>
</dbReference>
<evidence type="ECO:0000259" key="8">
    <source>
        <dbReference type="Pfam" id="PF01431"/>
    </source>
</evidence>
<keyword evidence="5" id="KW-0378">Hydrolase</keyword>
<dbReference type="PANTHER" id="PTHR11733:SF241">
    <property type="entry name" value="GH26575P-RELATED"/>
    <property type="match status" value="1"/>
</dbReference>
<dbReference type="GO" id="GO:0004222">
    <property type="term" value="F:metalloendopeptidase activity"/>
    <property type="evidence" value="ECO:0007669"/>
    <property type="project" value="InterPro"/>
</dbReference>
<evidence type="ECO:0000313" key="11">
    <source>
        <dbReference type="Proteomes" id="UP001321473"/>
    </source>
</evidence>
<reference evidence="10 11" key="1">
    <citation type="journal article" date="2023" name="Arcadia Sci">
        <title>De novo assembly of a long-read Amblyomma americanum tick genome.</title>
        <authorList>
            <person name="Chou S."/>
            <person name="Poskanzer K.E."/>
            <person name="Rollins M."/>
            <person name="Thuy-Boun P.S."/>
        </authorList>
    </citation>
    <scope>NUCLEOTIDE SEQUENCE [LARGE SCALE GENOMIC DNA]</scope>
    <source>
        <strain evidence="10">F_SG_1</strain>
        <tissue evidence="10">Salivary glands</tissue>
    </source>
</reference>
<dbReference type="InterPro" id="IPR042089">
    <property type="entry name" value="Peptidase_M13_dom_2"/>
</dbReference>
<feature type="domain" description="Peptidase M13 C-terminal" evidence="8">
    <location>
        <begin position="308"/>
        <end position="390"/>
    </location>
</feature>
<keyword evidence="6" id="KW-0862">Zinc</keyword>
<evidence type="ECO:0000256" key="6">
    <source>
        <dbReference type="ARBA" id="ARBA00022833"/>
    </source>
</evidence>
<comment type="similarity">
    <text evidence="2">Belongs to the peptidase M13 family.</text>
</comment>
<dbReference type="GO" id="GO:0046872">
    <property type="term" value="F:metal ion binding"/>
    <property type="evidence" value="ECO:0007669"/>
    <property type="project" value="UniProtKB-KW"/>
</dbReference>
<dbReference type="Pfam" id="PF01431">
    <property type="entry name" value="Peptidase_M13"/>
    <property type="match status" value="1"/>
</dbReference>
<dbReference type="PANTHER" id="PTHR11733">
    <property type="entry name" value="ZINC METALLOPROTEASE FAMILY M13 NEPRILYSIN-RELATED"/>
    <property type="match status" value="1"/>
</dbReference>
<protein>
    <submittedName>
        <fullName evidence="10">Uncharacterized protein</fullName>
    </submittedName>
</protein>
<evidence type="ECO:0000256" key="1">
    <source>
        <dbReference type="ARBA" id="ARBA00001947"/>
    </source>
</evidence>
<dbReference type="InterPro" id="IPR024079">
    <property type="entry name" value="MetalloPept_cat_dom_sf"/>
</dbReference>
<dbReference type="GO" id="GO:0005886">
    <property type="term" value="C:plasma membrane"/>
    <property type="evidence" value="ECO:0007669"/>
    <property type="project" value="TreeGrafter"/>
</dbReference>
<dbReference type="Gene3D" id="1.10.1380.10">
    <property type="entry name" value="Neutral endopeptidase , domain2"/>
    <property type="match status" value="1"/>
</dbReference>
<keyword evidence="3" id="KW-0645">Protease</keyword>
<evidence type="ECO:0000313" key="10">
    <source>
        <dbReference type="EMBL" id="KAK8764867.1"/>
    </source>
</evidence>
<feature type="domain" description="Peptidase M13 N-terminal" evidence="9">
    <location>
        <begin position="8"/>
        <end position="155"/>
    </location>
</feature>
<comment type="caution">
    <text evidence="10">The sequence shown here is derived from an EMBL/GenBank/DDBJ whole genome shotgun (WGS) entry which is preliminary data.</text>
</comment>
<organism evidence="10 11">
    <name type="scientific">Amblyomma americanum</name>
    <name type="common">Lone star tick</name>
    <dbReference type="NCBI Taxonomy" id="6943"/>
    <lineage>
        <taxon>Eukaryota</taxon>
        <taxon>Metazoa</taxon>
        <taxon>Ecdysozoa</taxon>
        <taxon>Arthropoda</taxon>
        <taxon>Chelicerata</taxon>
        <taxon>Arachnida</taxon>
        <taxon>Acari</taxon>
        <taxon>Parasitiformes</taxon>
        <taxon>Ixodida</taxon>
        <taxon>Ixodoidea</taxon>
        <taxon>Ixodidae</taxon>
        <taxon>Amblyomminae</taxon>
        <taxon>Amblyomma</taxon>
    </lineage>
</organism>
<sequence>MPNVSAARWMQVLHASTDYSFNVADAVTFADKTFLDAVNNIFSRHNNTAMKRDLSWTFVQVFSSIADRDFLMHTLGTRSLALEQRRSFCVTEIEAAYRWLIVSLHVLTDFPPDRRAVIDASLNGVTQTVVSKLDNLSWADTDLRRALSDKVLNVSVTMWPTGSLLTTEGISHFYAGWFSNTSSFTQHWVTAARNWRRLNIPAYLSEHPRMQQFIEYDYFLNAIQIALVTLQPPWHYANGTKAMTYGTLVFFYALQLVRSFDAIGLQIDPEGRVSDSWLPAGTKAVTDKRASCLGSGRDYGDYFPEVPAIEAAHATFEATLTEHERSQVVVSGCSEDQLFFLAACFILCGLHDEQEMARRVSCNKAVANFQPFAKAFGCRDNAAMNPPNKCPFFD</sequence>
<evidence type="ECO:0000256" key="2">
    <source>
        <dbReference type="ARBA" id="ARBA00007357"/>
    </source>
</evidence>
<dbReference type="Gene3D" id="3.40.390.10">
    <property type="entry name" value="Collagenase (Catalytic Domain)"/>
    <property type="match status" value="1"/>
</dbReference>
<dbReference type="Pfam" id="PF05649">
    <property type="entry name" value="Peptidase_M13_N"/>
    <property type="match status" value="1"/>
</dbReference>
<keyword evidence="11" id="KW-1185">Reference proteome</keyword>
<evidence type="ECO:0000256" key="3">
    <source>
        <dbReference type="ARBA" id="ARBA00022670"/>
    </source>
</evidence>
<evidence type="ECO:0000256" key="5">
    <source>
        <dbReference type="ARBA" id="ARBA00022801"/>
    </source>
</evidence>
<proteinExistence type="inferred from homology"/>
<comment type="cofactor">
    <cofactor evidence="1">
        <name>Zn(2+)</name>
        <dbReference type="ChEBI" id="CHEBI:29105"/>
    </cofactor>
</comment>
<keyword evidence="7" id="KW-0482">Metalloprotease</keyword>
<name>A0AAQ4DQX7_AMBAM</name>
<dbReference type="InterPro" id="IPR000718">
    <property type="entry name" value="Peptidase_M13"/>
</dbReference>
<dbReference type="SUPFAM" id="SSF55486">
    <property type="entry name" value="Metalloproteases ('zincins'), catalytic domain"/>
    <property type="match status" value="1"/>
</dbReference>
<dbReference type="InterPro" id="IPR018497">
    <property type="entry name" value="Peptidase_M13_C"/>
</dbReference>
<gene>
    <name evidence="10" type="ORF">V5799_032524</name>
</gene>
<accession>A0AAQ4DQX7</accession>
<evidence type="ECO:0000259" key="9">
    <source>
        <dbReference type="Pfam" id="PF05649"/>
    </source>
</evidence>
<dbReference type="Proteomes" id="UP001321473">
    <property type="component" value="Unassembled WGS sequence"/>
</dbReference>